<dbReference type="KEGG" id="pchi:PC41400_08030"/>
<evidence type="ECO:0000313" key="3">
    <source>
        <dbReference type="EMBL" id="QAV17614.1"/>
    </source>
</evidence>
<name>A0A410WTE9_9BACL</name>
<dbReference type="EMBL" id="JAMDMJ010000039">
    <property type="protein sequence ID" value="MCY9599144.1"/>
    <property type="molecule type" value="Genomic_DNA"/>
</dbReference>
<evidence type="ECO:0000313" key="4">
    <source>
        <dbReference type="Proteomes" id="UP000288943"/>
    </source>
</evidence>
<evidence type="ECO:0000313" key="5">
    <source>
        <dbReference type="Proteomes" id="UP001527202"/>
    </source>
</evidence>
<organism evidence="3 4">
    <name type="scientific">Paenibacillus chitinolyticus</name>
    <dbReference type="NCBI Taxonomy" id="79263"/>
    <lineage>
        <taxon>Bacteria</taxon>
        <taxon>Bacillati</taxon>
        <taxon>Bacillota</taxon>
        <taxon>Bacilli</taxon>
        <taxon>Bacillales</taxon>
        <taxon>Paenibacillaceae</taxon>
        <taxon>Paenibacillus</taxon>
    </lineage>
</organism>
<reference evidence="2 5" key="2">
    <citation type="submission" date="2022-05" db="EMBL/GenBank/DDBJ databases">
        <title>Genome Sequencing of Bee-Associated Microbes.</title>
        <authorList>
            <person name="Dunlap C."/>
        </authorList>
    </citation>
    <scope>NUCLEOTIDE SEQUENCE [LARGE SCALE GENOMIC DNA]</scope>
    <source>
        <strain evidence="2 5">NRRL B-23120</strain>
    </source>
</reference>
<dbReference type="OrthoDB" id="2679984at2"/>
<sequence length="336" mass="38056">MQKQLVLNSLKTVLSEENSNPLFLEMDILLMRNAVNLNNYYFTESFIDEIVQNQNKYNGLPLVVDLERLLENDYDGLGHQYSEFLNKFFTQQIGNYVSFEKKYDENGIAELHGTARISKRNEDLVKVINELYVTSGLNFSVEVIAQEYRVDENNWLIIDAHPGNLLVSDCLVSVPAEPSSKALKLVAQLTKGGKEKVSLEEMKIEKEKLEAQVATLTAQLNEANQAVTTLGKEKEMLTAQVDDLSKYKNDTLEKAEVDKINALIAEVKESLSEQELTLVNEVAEAKEFTKVQFKVNEICAQKYKESIRLNNSTGGSFFSVTKQKDLGNDELTKFNM</sequence>
<proteinExistence type="predicted"/>
<gene>
    <name evidence="2" type="ORF">M5X16_25630</name>
    <name evidence="3" type="ORF">PC41400_08030</name>
</gene>
<dbReference type="Proteomes" id="UP001527202">
    <property type="component" value="Unassembled WGS sequence"/>
</dbReference>
<dbReference type="GeneID" id="95374759"/>
<reference evidence="3 4" key="1">
    <citation type="submission" date="2018-01" db="EMBL/GenBank/DDBJ databases">
        <title>The whole genome sequencing and assembly of Paenibacillus chitinolyticus KCCM 41400 strain.</title>
        <authorList>
            <person name="Kim J.-Y."/>
            <person name="Park M.-K."/>
            <person name="Lee Y.-J."/>
            <person name="Yi H."/>
            <person name="Bahn Y.-S."/>
            <person name="Kim J.F."/>
            <person name="Lee D.-W."/>
        </authorList>
    </citation>
    <scope>NUCLEOTIDE SEQUENCE [LARGE SCALE GENOMIC DNA]</scope>
    <source>
        <strain evidence="3 4">KCCM 41400</strain>
    </source>
</reference>
<evidence type="ECO:0000256" key="1">
    <source>
        <dbReference type="SAM" id="Coils"/>
    </source>
</evidence>
<keyword evidence="1" id="KW-0175">Coiled coil</keyword>
<dbReference type="RefSeq" id="WP_042229109.1">
    <property type="nucleotide sequence ID" value="NZ_CP026520.1"/>
</dbReference>
<feature type="coiled-coil region" evidence="1">
    <location>
        <begin position="199"/>
        <end position="240"/>
    </location>
</feature>
<protein>
    <submittedName>
        <fullName evidence="3">Uncharacterized protein</fullName>
    </submittedName>
</protein>
<dbReference type="Proteomes" id="UP000288943">
    <property type="component" value="Chromosome"/>
</dbReference>
<accession>A0A410WTE9</accession>
<dbReference type="EMBL" id="CP026520">
    <property type="protein sequence ID" value="QAV17614.1"/>
    <property type="molecule type" value="Genomic_DNA"/>
</dbReference>
<keyword evidence="5" id="KW-1185">Reference proteome</keyword>
<dbReference type="AlphaFoldDB" id="A0A410WTE9"/>
<evidence type="ECO:0000313" key="2">
    <source>
        <dbReference type="EMBL" id="MCY9599144.1"/>
    </source>
</evidence>